<sequence length="189" mass="20639">MGQTNRTTPPRIITLDADALADRLEAFGAMLHACVHDGASIGFIEPFPISEAVAFWRDRIIPAVAGGKRTLFVALDDDRVVGTVQLDIDTMPNQAHRGDISKLMVHPDFRRRGIARLLMEAAERRAGELGRSLLTLDTRTGDSAETLYASLGFETAGVIPQFARDPFSEKLSATTVMYKRLPISTSRAG</sequence>
<dbReference type="InterPro" id="IPR000182">
    <property type="entry name" value="GNAT_dom"/>
</dbReference>
<dbReference type="EMBL" id="JAEKJW010000002">
    <property type="protein sequence ID" value="MBN8196594.1"/>
    <property type="molecule type" value="Genomic_DNA"/>
</dbReference>
<dbReference type="InterPro" id="IPR016181">
    <property type="entry name" value="Acyl_CoA_acyltransferase"/>
</dbReference>
<organism evidence="4 5">
    <name type="scientific">Thalassospira povalilytica</name>
    <dbReference type="NCBI Taxonomy" id="732237"/>
    <lineage>
        <taxon>Bacteria</taxon>
        <taxon>Pseudomonadati</taxon>
        <taxon>Pseudomonadota</taxon>
        <taxon>Alphaproteobacteria</taxon>
        <taxon>Rhodospirillales</taxon>
        <taxon>Thalassospiraceae</taxon>
        <taxon>Thalassospira</taxon>
    </lineage>
</organism>
<dbReference type="Gene3D" id="3.40.630.30">
    <property type="match status" value="1"/>
</dbReference>
<dbReference type="PROSITE" id="PS51186">
    <property type="entry name" value="GNAT"/>
    <property type="match status" value="1"/>
</dbReference>
<feature type="domain" description="N-acetyltransferase" evidence="3">
    <location>
        <begin position="12"/>
        <end position="182"/>
    </location>
</feature>
<reference evidence="4" key="1">
    <citation type="submission" date="2020-12" db="EMBL/GenBank/DDBJ databases">
        <title>Oil enriched cultivation method for isolating marine PHA-producing bacteria.</title>
        <authorList>
            <person name="Zheng W."/>
            <person name="Yu S."/>
            <person name="Huang Y."/>
        </authorList>
    </citation>
    <scope>NUCLEOTIDE SEQUENCE</scope>
    <source>
        <strain evidence="4">SY-2-3</strain>
    </source>
</reference>
<name>A0A8I1M866_9PROT</name>
<proteinExistence type="predicted"/>
<evidence type="ECO:0000256" key="2">
    <source>
        <dbReference type="ARBA" id="ARBA00023315"/>
    </source>
</evidence>
<keyword evidence="1 4" id="KW-0808">Transferase</keyword>
<accession>A0A8I1M866</accession>
<gene>
    <name evidence="4" type="ORF">JF547_08970</name>
</gene>
<evidence type="ECO:0000313" key="5">
    <source>
        <dbReference type="Proteomes" id="UP000664405"/>
    </source>
</evidence>
<dbReference type="SUPFAM" id="SSF55729">
    <property type="entry name" value="Acyl-CoA N-acyltransferases (Nat)"/>
    <property type="match status" value="1"/>
</dbReference>
<evidence type="ECO:0000256" key="1">
    <source>
        <dbReference type="ARBA" id="ARBA00022679"/>
    </source>
</evidence>
<dbReference type="InterPro" id="IPR050832">
    <property type="entry name" value="Bact_Acetyltransf"/>
</dbReference>
<evidence type="ECO:0000259" key="3">
    <source>
        <dbReference type="PROSITE" id="PS51186"/>
    </source>
</evidence>
<dbReference type="GO" id="GO:0016747">
    <property type="term" value="F:acyltransferase activity, transferring groups other than amino-acyl groups"/>
    <property type="evidence" value="ECO:0007669"/>
    <property type="project" value="InterPro"/>
</dbReference>
<evidence type="ECO:0000313" key="4">
    <source>
        <dbReference type="EMBL" id="MBN8196594.1"/>
    </source>
</evidence>
<protein>
    <submittedName>
        <fullName evidence="4">GNAT family N-acetyltransferase</fullName>
    </submittedName>
</protein>
<comment type="caution">
    <text evidence="4">The sequence shown here is derived from an EMBL/GenBank/DDBJ whole genome shotgun (WGS) entry which is preliminary data.</text>
</comment>
<keyword evidence="2" id="KW-0012">Acyltransferase</keyword>
<dbReference type="Pfam" id="PF13508">
    <property type="entry name" value="Acetyltransf_7"/>
    <property type="match status" value="1"/>
</dbReference>
<dbReference type="AlphaFoldDB" id="A0A8I1M866"/>
<dbReference type="Proteomes" id="UP000664405">
    <property type="component" value="Unassembled WGS sequence"/>
</dbReference>
<dbReference type="CDD" id="cd04301">
    <property type="entry name" value="NAT_SF"/>
    <property type="match status" value="1"/>
</dbReference>
<dbReference type="RefSeq" id="WP_206927254.1">
    <property type="nucleotide sequence ID" value="NZ_JAEKJW010000002.1"/>
</dbReference>
<dbReference type="PANTHER" id="PTHR43877">
    <property type="entry name" value="AMINOALKYLPHOSPHONATE N-ACETYLTRANSFERASE-RELATED-RELATED"/>
    <property type="match status" value="1"/>
</dbReference>